<gene>
    <name evidence="2" type="ORF">FCU45_03065</name>
</gene>
<dbReference type="OrthoDB" id="9801454at2"/>
<evidence type="ECO:0000259" key="1">
    <source>
        <dbReference type="Pfam" id="PF02464"/>
    </source>
</evidence>
<dbReference type="EMBL" id="SZPX01000002">
    <property type="protein sequence ID" value="TKI70285.1"/>
    <property type="molecule type" value="Genomic_DNA"/>
</dbReference>
<dbReference type="InterPro" id="IPR036653">
    <property type="entry name" value="CinA-like_C"/>
</dbReference>
<dbReference type="Proteomes" id="UP000309561">
    <property type="component" value="Unassembled WGS sequence"/>
</dbReference>
<dbReference type="SUPFAM" id="SSF142433">
    <property type="entry name" value="CinA-like"/>
    <property type="match status" value="1"/>
</dbReference>
<dbReference type="AlphaFoldDB" id="A0A4U2Z8L8"/>
<organism evidence="2 3">
    <name type="scientific">Sulfurimonas crateris</name>
    <dbReference type="NCBI Taxonomy" id="2574727"/>
    <lineage>
        <taxon>Bacteria</taxon>
        <taxon>Pseudomonadati</taxon>
        <taxon>Campylobacterota</taxon>
        <taxon>Epsilonproteobacteria</taxon>
        <taxon>Campylobacterales</taxon>
        <taxon>Sulfurimonadaceae</taxon>
        <taxon>Sulfurimonas</taxon>
    </lineage>
</organism>
<evidence type="ECO:0000313" key="3">
    <source>
        <dbReference type="Proteomes" id="UP000309561"/>
    </source>
</evidence>
<protein>
    <submittedName>
        <fullName evidence="2">CinA family protein</fullName>
    </submittedName>
</protein>
<evidence type="ECO:0000313" key="2">
    <source>
        <dbReference type="EMBL" id="TKI70285.1"/>
    </source>
</evidence>
<name>A0A4U2Z8L8_9BACT</name>
<dbReference type="InterPro" id="IPR008136">
    <property type="entry name" value="CinA_C"/>
</dbReference>
<reference evidence="2 3" key="1">
    <citation type="submission" date="2019-04" db="EMBL/GenBank/DDBJ databases">
        <title>Sulfurimonas crateris sp. nov. a facultative anaerobic sulfur-oxidizing chemolithautotrophic bacterium isolated from a terrestrial mud vulcano.</title>
        <authorList>
            <person name="Ratnikova N.M."/>
            <person name="Slobodkin A.I."/>
            <person name="Merkel A.Y."/>
            <person name="Novikov A."/>
            <person name="Bonch-Osmolovskaya E.A."/>
            <person name="Slobodkina G.B."/>
        </authorList>
    </citation>
    <scope>NUCLEOTIDE SEQUENCE [LARGE SCALE GENOMIC DNA]</scope>
    <source>
        <strain evidence="2 3">SN118</strain>
    </source>
</reference>
<keyword evidence="3" id="KW-1185">Reference proteome</keyword>
<feature type="domain" description="CinA C-terminal" evidence="1">
    <location>
        <begin position="207"/>
        <end position="354"/>
    </location>
</feature>
<sequence>MKLHLLLIGNKFIYNTPLREYIIRKIEQKTDFIDSITFFKESDNSLFLYLEKELHQANRYIIVTSKQHFSTVGKLLCTVTSDNQILKDEMLIPSNSSVFEEGSYLLEYKNSATNVMHVDEMQKLPEILFDFEESSATIHLFEEDRDSAVVMLAPIAQMYDLKIDIVNLIDGWLRIEIRSKKYGNISKFIGSAKQLLPNRIIAATNIITYIIEKLSSSNKKITFAESCTGGLLSYYFTKNNGASKIVEGSLVTYANRIKESWLGVNIKTLEEYGAVSSEVVEEMSEGALSVSEADYSISISGVAGDSGGTKYKPVGTVYVGIRTKTKHQESRLNLNGDRNYIQHQSVLYAIKMLLLIDKEMFF</sequence>
<comment type="caution">
    <text evidence="2">The sequence shown here is derived from an EMBL/GenBank/DDBJ whole genome shotgun (WGS) entry which is preliminary data.</text>
</comment>
<proteinExistence type="predicted"/>
<dbReference type="NCBIfam" id="TIGR00199">
    <property type="entry name" value="PncC_domain"/>
    <property type="match status" value="1"/>
</dbReference>
<dbReference type="Gene3D" id="3.90.950.20">
    <property type="entry name" value="CinA-like"/>
    <property type="match status" value="1"/>
</dbReference>
<dbReference type="RefSeq" id="WP_137012179.1">
    <property type="nucleotide sequence ID" value="NZ_SZPX01000002.1"/>
</dbReference>
<dbReference type="Pfam" id="PF02464">
    <property type="entry name" value="CinA"/>
    <property type="match status" value="1"/>
</dbReference>
<accession>A0A4U2Z8L8</accession>